<keyword evidence="4" id="KW-1185">Reference proteome</keyword>
<dbReference type="Proteomes" id="UP000587760">
    <property type="component" value="Unassembled WGS sequence"/>
</dbReference>
<comment type="caution">
    <text evidence="3">The sequence shown here is derived from an EMBL/GenBank/DDBJ whole genome shotgun (WGS) entry which is preliminary data.</text>
</comment>
<feature type="transmembrane region" description="Helical" evidence="2">
    <location>
        <begin position="95"/>
        <end position="123"/>
    </location>
</feature>
<evidence type="ECO:0000313" key="3">
    <source>
        <dbReference type="EMBL" id="MBB6480600.1"/>
    </source>
</evidence>
<feature type="transmembrane region" description="Helical" evidence="2">
    <location>
        <begin position="166"/>
        <end position="192"/>
    </location>
</feature>
<organism evidence="3 4">
    <name type="scientific">Spirochaeta isovalerica</name>
    <dbReference type="NCBI Taxonomy" id="150"/>
    <lineage>
        <taxon>Bacteria</taxon>
        <taxon>Pseudomonadati</taxon>
        <taxon>Spirochaetota</taxon>
        <taxon>Spirochaetia</taxon>
        <taxon>Spirochaetales</taxon>
        <taxon>Spirochaetaceae</taxon>
        <taxon>Spirochaeta</taxon>
    </lineage>
</organism>
<comment type="similarity">
    <text evidence="1">Belongs to the YggT family.</text>
</comment>
<dbReference type="PANTHER" id="PTHR33219:SF14">
    <property type="entry name" value="PROTEIN COFACTOR ASSEMBLY OF COMPLEX C SUBUNIT B CCB3, CHLOROPLASTIC-RELATED"/>
    <property type="match status" value="1"/>
</dbReference>
<accession>A0A841RC69</accession>
<feature type="transmembrane region" description="Helical" evidence="2">
    <location>
        <begin position="68"/>
        <end position="88"/>
    </location>
</feature>
<evidence type="ECO:0000256" key="2">
    <source>
        <dbReference type="SAM" id="Phobius"/>
    </source>
</evidence>
<proteinExistence type="inferred from homology"/>
<dbReference type="InterPro" id="IPR003425">
    <property type="entry name" value="CCB3/YggT"/>
</dbReference>
<keyword evidence="2" id="KW-0472">Membrane</keyword>
<feature type="transmembrane region" description="Helical" evidence="2">
    <location>
        <begin position="7"/>
        <end position="28"/>
    </location>
</feature>
<gene>
    <name evidence="3" type="ORF">HNR50_002263</name>
</gene>
<sequence length="195" mass="22425">MNVFTTLMNVISAILSVYMILIIIRIFLTWFHSNLQSSKAVEILKQIVDPYLNIFRRISWLQTGRMDFSPIVAMMVLGLLVQMTSTIAQTGRFTLAMLITYLVYAVWSFVSFILNILILMMVVRLVSLFFTRTSHPFWFTMDSILNKVMAKILGIFTSKPMVFRNALIVCGLILLVLRIGLQFAVAYLMMFLNSL</sequence>
<keyword evidence="2" id="KW-1133">Transmembrane helix</keyword>
<keyword evidence="2" id="KW-0812">Transmembrane</keyword>
<dbReference type="AlphaFoldDB" id="A0A841RC69"/>
<reference evidence="3 4" key="1">
    <citation type="submission" date="2020-08" db="EMBL/GenBank/DDBJ databases">
        <title>Genomic Encyclopedia of Type Strains, Phase IV (KMG-IV): sequencing the most valuable type-strain genomes for metagenomic binning, comparative biology and taxonomic classification.</title>
        <authorList>
            <person name="Goeker M."/>
        </authorList>
    </citation>
    <scope>NUCLEOTIDE SEQUENCE [LARGE SCALE GENOMIC DNA]</scope>
    <source>
        <strain evidence="3 4">DSM 2461</strain>
    </source>
</reference>
<protein>
    <submittedName>
        <fullName evidence="3">YggT family protein</fullName>
    </submittedName>
</protein>
<dbReference type="GO" id="GO:0016020">
    <property type="term" value="C:membrane"/>
    <property type="evidence" value="ECO:0007669"/>
    <property type="project" value="InterPro"/>
</dbReference>
<evidence type="ECO:0000313" key="4">
    <source>
        <dbReference type="Proteomes" id="UP000587760"/>
    </source>
</evidence>
<dbReference type="RefSeq" id="WP_184746858.1">
    <property type="nucleotide sequence ID" value="NZ_JACHGJ010000003.1"/>
</dbReference>
<name>A0A841RC69_9SPIO</name>
<feature type="transmembrane region" description="Helical" evidence="2">
    <location>
        <begin position="135"/>
        <end position="154"/>
    </location>
</feature>
<evidence type="ECO:0000256" key="1">
    <source>
        <dbReference type="ARBA" id="ARBA00010894"/>
    </source>
</evidence>
<dbReference type="Pfam" id="PF02325">
    <property type="entry name" value="CCB3_YggT"/>
    <property type="match status" value="1"/>
</dbReference>
<dbReference type="PANTHER" id="PTHR33219">
    <property type="entry name" value="YLMG HOMOLOG PROTEIN 2, CHLOROPLASTIC"/>
    <property type="match status" value="1"/>
</dbReference>
<dbReference type="EMBL" id="JACHGJ010000003">
    <property type="protein sequence ID" value="MBB6480600.1"/>
    <property type="molecule type" value="Genomic_DNA"/>
</dbReference>